<dbReference type="AlphaFoldDB" id="V5BQE6"/>
<dbReference type="STRING" id="1116472.MGMO_176c00040"/>
<dbReference type="Proteomes" id="UP000017842">
    <property type="component" value="Unassembled WGS sequence"/>
</dbReference>
<sequence length="64" mass="7217">MFEPFVLSESKLISLSTGSRRTEVKTSQGRINNILNNYLYLMIDLADNSIKKGSKDDFGGKDFI</sequence>
<keyword evidence="2" id="KW-1185">Reference proteome</keyword>
<accession>V5BQE6</accession>
<proteinExistence type="predicted"/>
<protein>
    <submittedName>
        <fullName evidence="1">Uncharacterized protein</fullName>
    </submittedName>
</protein>
<name>V5BQE6_9GAMM</name>
<evidence type="ECO:0000313" key="1">
    <source>
        <dbReference type="EMBL" id="ESS66793.1"/>
    </source>
</evidence>
<evidence type="ECO:0000313" key="2">
    <source>
        <dbReference type="Proteomes" id="UP000017842"/>
    </source>
</evidence>
<gene>
    <name evidence="1" type="ORF">MGMO_176c00040</name>
</gene>
<organism evidence="1 2">
    <name type="scientific">Methyloglobulus morosus KoM1</name>
    <dbReference type="NCBI Taxonomy" id="1116472"/>
    <lineage>
        <taxon>Bacteria</taxon>
        <taxon>Pseudomonadati</taxon>
        <taxon>Pseudomonadota</taxon>
        <taxon>Gammaproteobacteria</taxon>
        <taxon>Methylococcales</taxon>
        <taxon>Methylococcaceae</taxon>
        <taxon>Methyloglobulus</taxon>
    </lineage>
</organism>
<comment type="caution">
    <text evidence="1">The sequence shown here is derived from an EMBL/GenBank/DDBJ whole genome shotgun (WGS) entry which is preliminary data.</text>
</comment>
<reference evidence="1 2" key="1">
    <citation type="journal article" date="2013" name="Genome Announc.">
        <title>Draft Genome Sequence of the Methanotrophic Gammaproteobacterium Methyloglobulus morosus DSM 22980 Strain KoM1.</title>
        <authorList>
            <person name="Poehlein A."/>
            <person name="Deutzmann J.S."/>
            <person name="Daniel R."/>
            <person name="Simeonova D.D."/>
        </authorList>
    </citation>
    <scope>NUCLEOTIDE SEQUENCE [LARGE SCALE GENOMIC DNA]</scope>
    <source>
        <strain evidence="1 2">KoM1</strain>
    </source>
</reference>
<dbReference type="EMBL" id="AYLO01000161">
    <property type="protein sequence ID" value="ESS66793.1"/>
    <property type="molecule type" value="Genomic_DNA"/>
</dbReference>